<dbReference type="Proteomes" id="UP000223913">
    <property type="component" value="Unassembled WGS sequence"/>
</dbReference>
<proteinExistence type="predicted"/>
<reference evidence="1 2" key="1">
    <citation type="submission" date="2017-10" db="EMBL/GenBank/DDBJ databases">
        <title>The draft genome sequence of Lewinella nigricans NBRC 102662.</title>
        <authorList>
            <person name="Wang K."/>
        </authorList>
    </citation>
    <scope>NUCLEOTIDE SEQUENCE [LARGE SCALE GENOMIC DNA]</scope>
    <source>
        <strain evidence="1 2">NBRC 102662</strain>
    </source>
</reference>
<dbReference type="OrthoDB" id="934917at2"/>
<comment type="caution">
    <text evidence="1">The sequence shown here is derived from an EMBL/GenBank/DDBJ whole genome shotgun (WGS) entry which is preliminary data.</text>
</comment>
<dbReference type="AlphaFoldDB" id="A0A2D0NBG9"/>
<dbReference type="EMBL" id="PDUD01000020">
    <property type="protein sequence ID" value="PHN05736.1"/>
    <property type="molecule type" value="Genomic_DNA"/>
</dbReference>
<gene>
    <name evidence="1" type="ORF">CRP01_14770</name>
</gene>
<evidence type="ECO:0000313" key="2">
    <source>
        <dbReference type="Proteomes" id="UP000223913"/>
    </source>
</evidence>
<organism evidence="1 2">
    <name type="scientific">Flavilitoribacter nigricans (strain ATCC 23147 / DSM 23189 / NBRC 102662 / NCIMB 1420 / SS-2)</name>
    <name type="common">Lewinella nigricans</name>
    <dbReference type="NCBI Taxonomy" id="1122177"/>
    <lineage>
        <taxon>Bacteria</taxon>
        <taxon>Pseudomonadati</taxon>
        <taxon>Bacteroidota</taxon>
        <taxon>Saprospiria</taxon>
        <taxon>Saprospirales</taxon>
        <taxon>Lewinellaceae</taxon>
        <taxon>Flavilitoribacter</taxon>
    </lineage>
</organism>
<evidence type="ECO:0000313" key="1">
    <source>
        <dbReference type="EMBL" id="PHN05736.1"/>
    </source>
</evidence>
<dbReference type="RefSeq" id="WP_099150825.1">
    <property type="nucleotide sequence ID" value="NZ_PDUD01000020.1"/>
</dbReference>
<sequence>MKTQLLLLIMVLGSGLLPGQNRPTNTSYTEQDLQDLSNLNPGSGAVRSIDTRYEGVKGSPFLNEDWQKGTFELAGKTGYGEEVLVKLDLADQILYFRLNNGFTGTLPTNKVRSLQLMTDSGSPRLFRVFPEGRIEGSNSPKLRFYEVLLDDQFVLLRLPAKEFRQADYQGAYSSNKRYDEFIDQSSLWLQENGQAFQKVKLKKKAIEKALPDHSQEIQRIIKAEKLGLSDEADLVRLLRALSDQ</sequence>
<accession>A0A2D0NBG9</accession>
<keyword evidence="2" id="KW-1185">Reference proteome</keyword>
<name>A0A2D0NBG9_FLAN2</name>
<protein>
    <submittedName>
        <fullName evidence="1">Uncharacterized protein</fullName>
    </submittedName>
</protein>